<comment type="caution">
    <text evidence="3">The sequence shown here is derived from an EMBL/GenBank/DDBJ whole genome shotgun (WGS) entry which is preliminary data.</text>
</comment>
<evidence type="ECO:0000256" key="1">
    <source>
        <dbReference type="SAM" id="MobiDB-lite"/>
    </source>
</evidence>
<dbReference type="Pfam" id="PF03861">
    <property type="entry name" value="ANTAR"/>
    <property type="match status" value="1"/>
</dbReference>
<organism evidence="3 4">
    <name type="scientific">Actinomadura fulvescens</name>
    <dbReference type="NCBI Taxonomy" id="46160"/>
    <lineage>
        <taxon>Bacteria</taxon>
        <taxon>Bacillati</taxon>
        <taxon>Actinomycetota</taxon>
        <taxon>Actinomycetes</taxon>
        <taxon>Streptosporangiales</taxon>
        <taxon>Thermomonosporaceae</taxon>
        <taxon>Actinomadura</taxon>
    </lineage>
</organism>
<evidence type="ECO:0000259" key="2">
    <source>
        <dbReference type="Pfam" id="PF03861"/>
    </source>
</evidence>
<proteinExistence type="predicted"/>
<evidence type="ECO:0000313" key="4">
    <source>
        <dbReference type="Proteomes" id="UP001501509"/>
    </source>
</evidence>
<sequence length="80" mass="8740">MNTEPESQFEADPEAGAESGFEQALLPAQIHQAAGMVAVHLDTTIQDAYHRLESYARSSGRDLDDIASDVVGRRLRIESP</sequence>
<accession>A0ABN3Q3D8</accession>
<protein>
    <recommendedName>
        <fullName evidence="2">ANTAR domain-containing protein</fullName>
    </recommendedName>
</protein>
<keyword evidence="4" id="KW-1185">Reference proteome</keyword>
<dbReference type="EMBL" id="BAAATD010000008">
    <property type="protein sequence ID" value="GAA2615082.1"/>
    <property type="molecule type" value="Genomic_DNA"/>
</dbReference>
<evidence type="ECO:0000313" key="3">
    <source>
        <dbReference type="EMBL" id="GAA2615082.1"/>
    </source>
</evidence>
<name>A0ABN3Q3D8_9ACTN</name>
<dbReference type="RefSeq" id="WP_344545587.1">
    <property type="nucleotide sequence ID" value="NZ_BAAATD010000008.1"/>
</dbReference>
<reference evidence="3 4" key="1">
    <citation type="journal article" date="2019" name="Int. J. Syst. Evol. Microbiol.">
        <title>The Global Catalogue of Microorganisms (GCM) 10K type strain sequencing project: providing services to taxonomists for standard genome sequencing and annotation.</title>
        <authorList>
            <consortium name="The Broad Institute Genomics Platform"/>
            <consortium name="The Broad Institute Genome Sequencing Center for Infectious Disease"/>
            <person name="Wu L."/>
            <person name="Ma J."/>
        </authorList>
    </citation>
    <scope>NUCLEOTIDE SEQUENCE [LARGE SCALE GENOMIC DNA]</scope>
    <source>
        <strain evidence="3 4">JCM 6833</strain>
    </source>
</reference>
<dbReference type="InterPro" id="IPR005561">
    <property type="entry name" value="ANTAR"/>
</dbReference>
<dbReference type="Proteomes" id="UP001501509">
    <property type="component" value="Unassembled WGS sequence"/>
</dbReference>
<gene>
    <name evidence="3" type="ORF">GCM10010411_57580</name>
</gene>
<dbReference type="InterPro" id="IPR036388">
    <property type="entry name" value="WH-like_DNA-bd_sf"/>
</dbReference>
<dbReference type="Gene3D" id="1.10.10.10">
    <property type="entry name" value="Winged helix-like DNA-binding domain superfamily/Winged helix DNA-binding domain"/>
    <property type="match status" value="1"/>
</dbReference>
<feature type="region of interest" description="Disordered" evidence="1">
    <location>
        <begin position="1"/>
        <end position="21"/>
    </location>
</feature>
<feature type="domain" description="ANTAR" evidence="2">
    <location>
        <begin position="29"/>
        <end position="71"/>
    </location>
</feature>